<name>A0ABV9B2G6_9ACTN</name>
<dbReference type="Proteomes" id="UP001595839">
    <property type="component" value="Unassembled WGS sequence"/>
</dbReference>
<evidence type="ECO:0000256" key="1">
    <source>
        <dbReference type="SAM" id="SignalP"/>
    </source>
</evidence>
<sequence length="308" mass="32611">MRIRATVVALSGALSLSALAVPVAQAGDTGSVGPADAHAAVQKARQAVSGNSAFSSAADTSDPLDVKFSGVKVNNGKPIVVGTTNHVSVPVTYKVTHAADIDFTADDVWKDVALYRGDYDDEDGFFLAGDEWPVCTKVSATVANCKGTIDIYPTDELTNADATGWKAAGYVLDWNGQDPDPGDVDWSKVGYAEQYPLATTKLQRFSKLTVNASPEPVKKGKTITVTGKLSRANWDDGKYHGYTGQAVKLQFRKKGSTTYTTVKTIKTNSTGNLKTTVKAAKDGYFRYSFAGTSTTPAVSAAGDFVDVK</sequence>
<dbReference type="RefSeq" id="WP_381183064.1">
    <property type="nucleotide sequence ID" value="NZ_JBHSFK010000038.1"/>
</dbReference>
<evidence type="ECO:0008006" key="4">
    <source>
        <dbReference type="Google" id="ProtNLM"/>
    </source>
</evidence>
<protein>
    <recommendedName>
        <fullName evidence="4">Calcium-binding protein</fullName>
    </recommendedName>
</protein>
<comment type="caution">
    <text evidence="2">The sequence shown here is derived from an EMBL/GenBank/DDBJ whole genome shotgun (WGS) entry which is preliminary data.</text>
</comment>
<dbReference type="EMBL" id="JBHSFK010000038">
    <property type="protein sequence ID" value="MFC4505854.1"/>
    <property type="molecule type" value="Genomic_DNA"/>
</dbReference>
<evidence type="ECO:0000313" key="2">
    <source>
        <dbReference type="EMBL" id="MFC4505854.1"/>
    </source>
</evidence>
<accession>A0ABV9B2G6</accession>
<evidence type="ECO:0000313" key="3">
    <source>
        <dbReference type="Proteomes" id="UP001595839"/>
    </source>
</evidence>
<organism evidence="2 3">
    <name type="scientific">Streptomyces vulcanius</name>
    <dbReference type="NCBI Taxonomy" id="1441876"/>
    <lineage>
        <taxon>Bacteria</taxon>
        <taxon>Bacillati</taxon>
        <taxon>Actinomycetota</taxon>
        <taxon>Actinomycetes</taxon>
        <taxon>Kitasatosporales</taxon>
        <taxon>Streptomycetaceae</taxon>
        <taxon>Streptomyces</taxon>
    </lineage>
</organism>
<keyword evidence="3" id="KW-1185">Reference proteome</keyword>
<feature type="signal peptide" evidence="1">
    <location>
        <begin position="1"/>
        <end position="20"/>
    </location>
</feature>
<gene>
    <name evidence="2" type="ORF">ACFPIH_41470</name>
</gene>
<proteinExistence type="predicted"/>
<feature type="chain" id="PRO_5045849323" description="Calcium-binding protein" evidence="1">
    <location>
        <begin position="21"/>
        <end position="308"/>
    </location>
</feature>
<reference evidence="3" key="1">
    <citation type="journal article" date="2019" name="Int. J. Syst. Evol. Microbiol.">
        <title>The Global Catalogue of Microorganisms (GCM) 10K type strain sequencing project: providing services to taxonomists for standard genome sequencing and annotation.</title>
        <authorList>
            <consortium name="The Broad Institute Genomics Platform"/>
            <consortium name="The Broad Institute Genome Sequencing Center for Infectious Disease"/>
            <person name="Wu L."/>
            <person name="Ma J."/>
        </authorList>
    </citation>
    <scope>NUCLEOTIDE SEQUENCE [LARGE SCALE GENOMIC DNA]</scope>
    <source>
        <strain evidence="3">CGMCC 4.7177</strain>
    </source>
</reference>
<keyword evidence="1" id="KW-0732">Signal</keyword>